<dbReference type="Pfam" id="PF12698">
    <property type="entry name" value="ABC2_membrane_3"/>
    <property type="match status" value="1"/>
</dbReference>
<evidence type="ECO:0000313" key="9">
    <source>
        <dbReference type="Proteomes" id="UP000699975"/>
    </source>
</evidence>
<feature type="compositionally biased region" description="Polar residues" evidence="5">
    <location>
        <begin position="421"/>
        <end position="434"/>
    </location>
</feature>
<evidence type="ECO:0000256" key="5">
    <source>
        <dbReference type="SAM" id="MobiDB-lite"/>
    </source>
</evidence>
<feature type="transmembrane region" description="Helical" evidence="6">
    <location>
        <begin position="37"/>
        <end position="58"/>
    </location>
</feature>
<keyword evidence="9" id="KW-1185">Reference proteome</keyword>
<keyword evidence="4 6" id="KW-0472">Membrane</keyword>
<evidence type="ECO:0000256" key="4">
    <source>
        <dbReference type="ARBA" id="ARBA00023136"/>
    </source>
</evidence>
<proteinExistence type="predicted"/>
<name>A0ABS6SKC0_9SPHN</name>
<accession>A0ABS6SKC0</accession>
<dbReference type="RefSeq" id="WP_218315878.1">
    <property type="nucleotide sequence ID" value="NZ_JAGSPB010000001.1"/>
</dbReference>
<evidence type="ECO:0000256" key="1">
    <source>
        <dbReference type="ARBA" id="ARBA00004141"/>
    </source>
</evidence>
<feature type="transmembrane region" description="Helical" evidence="6">
    <location>
        <begin position="333"/>
        <end position="355"/>
    </location>
</feature>
<feature type="region of interest" description="Disordered" evidence="5">
    <location>
        <begin position="409"/>
        <end position="434"/>
    </location>
</feature>
<comment type="caution">
    <text evidence="8">The sequence shown here is derived from an EMBL/GenBank/DDBJ whole genome shotgun (WGS) entry which is preliminary data.</text>
</comment>
<protein>
    <submittedName>
        <fullName evidence="8">ABC transporter permease</fullName>
    </submittedName>
</protein>
<dbReference type="PANTHER" id="PTHR43471:SF3">
    <property type="entry name" value="ABC TRANSPORTER PERMEASE PROTEIN NATB"/>
    <property type="match status" value="1"/>
</dbReference>
<organism evidence="8 9">
    <name type="scientific">Erythrobacter ani</name>
    <dbReference type="NCBI Taxonomy" id="2827235"/>
    <lineage>
        <taxon>Bacteria</taxon>
        <taxon>Pseudomonadati</taxon>
        <taxon>Pseudomonadota</taxon>
        <taxon>Alphaproteobacteria</taxon>
        <taxon>Sphingomonadales</taxon>
        <taxon>Erythrobacteraceae</taxon>
        <taxon>Erythrobacter/Porphyrobacter group</taxon>
        <taxon>Erythrobacter</taxon>
    </lineage>
</organism>
<feature type="transmembrane region" description="Helical" evidence="6">
    <location>
        <begin position="375"/>
        <end position="393"/>
    </location>
</feature>
<dbReference type="InterPro" id="IPR013525">
    <property type="entry name" value="ABC2_TM"/>
</dbReference>
<feature type="transmembrane region" description="Helical" evidence="6">
    <location>
        <begin position="196"/>
        <end position="214"/>
    </location>
</feature>
<keyword evidence="2 6" id="KW-0812">Transmembrane</keyword>
<dbReference type="Proteomes" id="UP000699975">
    <property type="component" value="Unassembled WGS sequence"/>
</dbReference>
<evidence type="ECO:0000256" key="6">
    <source>
        <dbReference type="SAM" id="Phobius"/>
    </source>
</evidence>
<gene>
    <name evidence="8" type="ORF">KCG45_04465</name>
</gene>
<keyword evidence="3 6" id="KW-1133">Transmembrane helix</keyword>
<reference evidence="8 9" key="1">
    <citation type="submission" date="2021-04" db="EMBL/GenBank/DDBJ databases">
        <authorList>
            <person name="Pira H."/>
            <person name="Risdian C."/>
            <person name="Wink J."/>
        </authorList>
    </citation>
    <scope>NUCLEOTIDE SEQUENCE [LARGE SCALE GENOMIC DNA]</scope>
    <source>
        <strain evidence="8 9">WH131</strain>
    </source>
</reference>
<feature type="domain" description="ABC-2 type transporter transmembrane" evidence="7">
    <location>
        <begin position="177"/>
        <end position="392"/>
    </location>
</feature>
<feature type="transmembrane region" description="Helical" evidence="6">
    <location>
        <begin position="284"/>
        <end position="312"/>
    </location>
</feature>
<dbReference type="PANTHER" id="PTHR43471">
    <property type="entry name" value="ABC TRANSPORTER PERMEASE"/>
    <property type="match status" value="1"/>
</dbReference>
<comment type="subcellular location">
    <subcellularLocation>
        <location evidence="1">Membrane</location>
        <topology evidence="1">Multi-pass membrane protein</topology>
    </subcellularLocation>
</comment>
<evidence type="ECO:0000256" key="3">
    <source>
        <dbReference type="ARBA" id="ARBA00022989"/>
    </source>
</evidence>
<dbReference type="EMBL" id="JAGSPB010000001">
    <property type="protein sequence ID" value="MBV7265422.1"/>
    <property type="molecule type" value="Genomic_DNA"/>
</dbReference>
<evidence type="ECO:0000256" key="2">
    <source>
        <dbReference type="ARBA" id="ARBA00022692"/>
    </source>
</evidence>
<evidence type="ECO:0000259" key="7">
    <source>
        <dbReference type="Pfam" id="PF12698"/>
    </source>
</evidence>
<sequence length="434" mass="46746">MSDHDQAAIDARPRLSRLEAAWVIARRDFVAVLFSRAFLFFLVGPLFPVLVGGLAGSVGGQVSRSAVSTEIGLAMQSEDNFAMISAAEKLRPQLGRSIPNVKIVPEARRDGGFDARAFMDERKGNYAAIVTGTPTAPQIVGTRGQIDRWRGPVELIAATALQASPGTFPRSTSSVVASSAASERTNRIRTAQASQMVLFLLTMLLAGMVLSNLAEEKGNKIIEILAAALPMDAVFMGKLFAMLGVSFVGIAVWGALGWGFWALAEDAIVVITQTDFRSLPGPAVGWPMFLAFGIIYFSMAYLLLGALFLTIGAMAETVREVQTMSMPVTMMQLMVFFLAAYTITLPGSALETFAILFPLSSPFAMLARAALDETLWVHIAAVAWQALAAFLLIKAGSALFRKRVMKSGGAGREKKKRRLFNRSSTQHSSTQPAE</sequence>
<feature type="transmembrane region" description="Helical" evidence="6">
    <location>
        <begin position="239"/>
        <end position="264"/>
    </location>
</feature>
<evidence type="ECO:0000313" key="8">
    <source>
        <dbReference type="EMBL" id="MBV7265422.1"/>
    </source>
</evidence>